<protein>
    <submittedName>
        <fullName evidence="2">Uncharacterized protein</fullName>
    </submittedName>
</protein>
<name>A0A4Q9MLZ3_9APHY</name>
<dbReference type="AlphaFoldDB" id="A0A4Q9MLZ3"/>
<dbReference type="Proteomes" id="UP000292957">
    <property type="component" value="Unassembled WGS sequence"/>
</dbReference>
<accession>A0A4Q9MLZ3</accession>
<sequence length="60" mass="6868">MRLGLAGQLMGSRRRRKEGREHIRRTYTCVTPQVIPACMMSLPSYLLQSAQVVPFRHVSP</sequence>
<organism evidence="2">
    <name type="scientific">Dichomitus squalens</name>
    <dbReference type="NCBI Taxonomy" id="114155"/>
    <lineage>
        <taxon>Eukaryota</taxon>
        <taxon>Fungi</taxon>
        <taxon>Dikarya</taxon>
        <taxon>Basidiomycota</taxon>
        <taxon>Agaricomycotina</taxon>
        <taxon>Agaricomycetes</taxon>
        <taxon>Polyporales</taxon>
        <taxon>Polyporaceae</taxon>
        <taxon>Dichomitus</taxon>
    </lineage>
</organism>
<dbReference type="EMBL" id="ML143427">
    <property type="protein sequence ID" value="TBU27858.1"/>
    <property type="molecule type" value="Genomic_DNA"/>
</dbReference>
<gene>
    <name evidence="2" type="ORF">BD311DRAFT_664420</name>
</gene>
<feature type="region of interest" description="Disordered" evidence="1">
    <location>
        <begin position="1"/>
        <end position="20"/>
    </location>
</feature>
<evidence type="ECO:0000256" key="1">
    <source>
        <dbReference type="SAM" id="MobiDB-lite"/>
    </source>
</evidence>
<proteinExistence type="predicted"/>
<evidence type="ECO:0000313" key="2">
    <source>
        <dbReference type="EMBL" id="TBU27858.1"/>
    </source>
</evidence>
<reference evidence="2" key="1">
    <citation type="submission" date="2019-01" db="EMBL/GenBank/DDBJ databases">
        <title>Draft genome sequences of three monokaryotic isolates of the white-rot basidiomycete fungus Dichomitus squalens.</title>
        <authorList>
            <consortium name="DOE Joint Genome Institute"/>
            <person name="Lopez S.C."/>
            <person name="Andreopoulos B."/>
            <person name="Pangilinan J."/>
            <person name="Lipzen A."/>
            <person name="Riley R."/>
            <person name="Ahrendt S."/>
            <person name="Ng V."/>
            <person name="Barry K."/>
            <person name="Daum C."/>
            <person name="Grigoriev I.V."/>
            <person name="Hilden K.S."/>
            <person name="Makela M.R."/>
            <person name="de Vries R.P."/>
        </authorList>
    </citation>
    <scope>NUCLEOTIDE SEQUENCE [LARGE SCALE GENOMIC DNA]</scope>
    <source>
        <strain evidence="2">OM18370.1</strain>
    </source>
</reference>